<dbReference type="Gene3D" id="3.40.50.300">
    <property type="entry name" value="P-loop containing nucleotide triphosphate hydrolases"/>
    <property type="match status" value="2"/>
</dbReference>
<dbReference type="GO" id="GO:0016887">
    <property type="term" value="F:ATP hydrolysis activity"/>
    <property type="evidence" value="ECO:0007669"/>
    <property type="project" value="InterPro"/>
</dbReference>
<evidence type="ECO:0000256" key="9">
    <source>
        <dbReference type="ARBA" id="ARBA00023136"/>
    </source>
</evidence>
<reference evidence="12" key="1">
    <citation type="submission" date="2009-12" db="EMBL/GenBank/DDBJ databases">
        <title>Complete sequence of Treponema primitia strain ZAS-2.</title>
        <authorList>
            <person name="Tetu S.G."/>
            <person name="Matson E."/>
            <person name="Ren Q."/>
            <person name="Seshadri R."/>
            <person name="Elbourne L."/>
            <person name="Hassan K.A."/>
            <person name="Durkin A."/>
            <person name="Radune D."/>
            <person name="Mohamoud Y."/>
            <person name="Shay R."/>
            <person name="Jin S."/>
            <person name="Zhang X."/>
            <person name="Lucey K."/>
            <person name="Ballor N.R."/>
            <person name="Ottesen E."/>
            <person name="Rosenthal R."/>
            <person name="Allen A."/>
            <person name="Leadbetter J.R."/>
            <person name="Paulsen I.T."/>
        </authorList>
    </citation>
    <scope>NUCLEOTIDE SEQUENCE [LARGE SCALE GENOMIC DNA]</scope>
    <source>
        <strain evidence="12">ATCC BAA-887 / DSM 12427 / ZAS-2</strain>
    </source>
</reference>
<dbReference type="PROSITE" id="PS00211">
    <property type="entry name" value="ABC_TRANSPORTER_1"/>
    <property type="match status" value="1"/>
</dbReference>
<dbReference type="InterPro" id="IPR003439">
    <property type="entry name" value="ABC_transporter-like_ATP-bd"/>
</dbReference>
<dbReference type="PANTHER" id="PTHR43790">
    <property type="entry name" value="CARBOHYDRATE TRANSPORT ATP-BINDING PROTEIN MG119-RELATED"/>
    <property type="match status" value="1"/>
</dbReference>
<evidence type="ECO:0000256" key="5">
    <source>
        <dbReference type="ARBA" id="ARBA00022737"/>
    </source>
</evidence>
<dbReference type="InterPro" id="IPR050107">
    <property type="entry name" value="ABC_carbohydrate_import_ATPase"/>
</dbReference>
<dbReference type="Pfam" id="PF00005">
    <property type="entry name" value="ABC_tran"/>
    <property type="match status" value="2"/>
</dbReference>
<dbReference type="PROSITE" id="PS50893">
    <property type="entry name" value="ABC_TRANSPORTER_2"/>
    <property type="match status" value="2"/>
</dbReference>
<evidence type="ECO:0000256" key="7">
    <source>
        <dbReference type="ARBA" id="ARBA00022840"/>
    </source>
</evidence>
<dbReference type="Proteomes" id="UP000009223">
    <property type="component" value="Chromosome"/>
</dbReference>
<evidence type="ECO:0000313" key="11">
    <source>
        <dbReference type="EMBL" id="AEF85490.1"/>
    </source>
</evidence>
<keyword evidence="4" id="KW-0762">Sugar transport</keyword>
<accession>F5YIU3</accession>
<dbReference type="eggNOG" id="COG3845">
    <property type="taxonomic scope" value="Bacteria"/>
</dbReference>
<dbReference type="InterPro" id="IPR027417">
    <property type="entry name" value="P-loop_NTPase"/>
</dbReference>
<dbReference type="SMART" id="SM00382">
    <property type="entry name" value="AAA"/>
    <property type="match status" value="2"/>
</dbReference>
<keyword evidence="2" id="KW-0813">Transport</keyword>
<evidence type="ECO:0000256" key="1">
    <source>
        <dbReference type="ARBA" id="ARBA00004202"/>
    </source>
</evidence>
<reference evidence="11 12" key="2">
    <citation type="journal article" date="2011" name="ISME J.">
        <title>RNA-seq reveals cooperative metabolic interactions between two termite-gut spirochete species in co-culture.</title>
        <authorList>
            <person name="Rosenthal A.Z."/>
            <person name="Matson E.G."/>
            <person name="Eldar A."/>
            <person name="Leadbetter J.R."/>
        </authorList>
    </citation>
    <scope>NUCLEOTIDE SEQUENCE [LARGE SCALE GENOMIC DNA]</scope>
    <source>
        <strain evidence="12">ATCC BAA-887 / DSM 12427 / ZAS-2</strain>
    </source>
</reference>
<organism evidence="11 12">
    <name type="scientific">Treponema primitia (strain ATCC BAA-887 / DSM 12427 / ZAS-2)</name>
    <dbReference type="NCBI Taxonomy" id="545694"/>
    <lineage>
        <taxon>Bacteria</taxon>
        <taxon>Pseudomonadati</taxon>
        <taxon>Spirochaetota</taxon>
        <taxon>Spirochaetia</taxon>
        <taxon>Spirochaetales</taxon>
        <taxon>Treponemataceae</taxon>
        <taxon>Treponema</taxon>
    </lineage>
</organism>
<keyword evidence="11" id="KW-0378">Hydrolase</keyword>
<dbReference type="EC" id="3.6.3.17" evidence="11"/>
<comment type="subcellular location">
    <subcellularLocation>
        <location evidence="1">Cell membrane</location>
        <topology evidence="1">Peripheral membrane protein</topology>
    </subcellularLocation>
</comment>
<evidence type="ECO:0000256" key="8">
    <source>
        <dbReference type="ARBA" id="ARBA00022967"/>
    </source>
</evidence>
<name>F5YIU3_TREPZ</name>
<dbReference type="InterPro" id="IPR003593">
    <property type="entry name" value="AAA+_ATPase"/>
</dbReference>
<evidence type="ECO:0000313" key="12">
    <source>
        <dbReference type="Proteomes" id="UP000009223"/>
    </source>
</evidence>
<keyword evidence="9" id="KW-0472">Membrane</keyword>
<dbReference type="EMBL" id="CP001843">
    <property type="protein sequence ID" value="AEF85490.1"/>
    <property type="molecule type" value="Genomic_DNA"/>
</dbReference>
<evidence type="ECO:0000256" key="6">
    <source>
        <dbReference type="ARBA" id="ARBA00022741"/>
    </source>
</evidence>
<protein>
    <submittedName>
        <fullName evidence="11">Ribose import ATP-binding protein RbsA</fullName>
        <ecNumber evidence="11">3.6.3.17</ecNumber>
    </submittedName>
</protein>
<dbReference type="CDD" id="cd03215">
    <property type="entry name" value="ABC_Carb_Monos_II"/>
    <property type="match status" value="1"/>
</dbReference>
<keyword evidence="12" id="KW-1185">Reference proteome</keyword>
<dbReference type="InterPro" id="IPR017871">
    <property type="entry name" value="ABC_transporter-like_CS"/>
</dbReference>
<keyword evidence="3" id="KW-1003">Cell membrane</keyword>
<sequence>MALSNTKVEELPPAQETTLQVAVDMRNITMMFGSFKANDNVCLTVPQRSIHAILGENGAGKSTLMNVLYGLLQPDSGDIFIKGEKVTIDSPSRAIEYGIGMVHQHFMLVPPFTVTENIILGREPVKAIGVVDAAKARSDVQALIERYELKVDPNAKVEDISVSMQQRVEILKVLYRGAEILILDEPTASLTPQEIEELGIIMKNLVSEGKTVIIITHKLAEIKSMADRCTIIRSGKTIDTVTVSEVSEQDLASMMVGRAVEFSTHKKTAHPGDVTLKVENLVVRDYWDHPAVNGLSVSVRAGEIVGIAGVDGNGQSELVSALTGLRKAQSGSITISGTDIFNKSPRMIFDSGVSSIPEDRQKHGLVLDFSVAENLVLQNVKEQEFSSHGFLQKNSITAHAKQLIEKFDIRPEDCAEHRAGSLSGGNQQKLIIAREVTNDKKLLICVNPTRGLDVGAIEYVHRYIVAQRDAGKAVLLVSFELSEIMNLSDRIDVMFRGKIVGSMSGDRADQSTLGLMMAGGTANEAV</sequence>
<dbReference type="HOGENOM" id="CLU_000604_92_0_12"/>
<dbReference type="KEGG" id="tpi:TREPR_3532"/>
<evidence type="ECO:0000256" key="2">
    <source>
        <dbReference type="ARBA" id="ARBA00022448"/>
    </source>
</evidence>
<keyword evidence="6" id="KW-0547">Nucleotide-binding</keyword>
<feature type="domain" description="ABC transporter" evidence="10">
    <location>
        <begin position="276"/>
        <end position="521"/>
    </location>
</feature>
<dbReference type="SUPFAM" id="SSF52540">
    <property type="entry name" value="P-loop containing nucleoside triphosphate hydrolases"/>
    <property type="match status" value="2"/>
</dbReference>
<keyword evidence="8" id="KW-1278">Translocase</keyword>
<keyword evidence="5" id="KW-0677">Repeat</keyword>
<dbReference type="CDD" id="cd03216">
    <property type="entry name" value="ABC_Carb_Monos_I"/>
    <property type="match status" value="1"/>
</dbReference>
<gene>
    <name evidence="11" type="ordered locus">TREPR_3532</name>
</gene>
<dbReference type="GO" id="GO:0005524">
    <property type="term" value="F:ATP binding"/>
    <property type="evidence" value="ECO:0007669"/>
    <property type="project" value="UniProtKB-KW"/>
</dbReference>
<evidence type="ECO:0000259" key="10">
    <source>
        <dbReference type="PROSITE" id="PS50893"/>
    </source>
</evidence>
<evidence type="ECO:0000256" key="4">
    <source>
        <dbReference type="ARBA" id="ARBA00022597"/>
    </source>
</evidence>
<dbReference type="PANTHER" id="PTHR43790:SF4">
    <property type="entry name" value="GUANOSINE IMPORT ATP-BINDING PROTEIN NUPO"/>
    <property type="match status" value="1"/>
</dbReference>
<dbReference type="GO" id="GO:0005886">
    <property type="term" value="C:plasma membrane"/>
    <property type="evidence" value="ECO:0007669"/>
    <property type="project" value="UniProtKB-SubCell"/>
</dbReference>
<dbReference type="FunFam" id="3.40.50.300:FF:000127">
    <property type="entry name" value="Ribose import ATP-binding protein RbsA"/>
    <property type="match status" value="1"/>
</dbReference>
<feature type="domain" description="ABC transporter" evidence="10">
    <location>
        <begin position="23"/>
        <end position="259"/>
    </location>
</feature>
<keyword evidence="7 11" id="KW-0067">ATP-binding</keyword>
<dbReference type="RefSeq" id="WP_015706764.1">
    <property type="nucleotide sequence ID" value="NC_015578.1"/>
</dbReference>
<proteinExistence type="predicted"/>
<dbReference type="AlphaFoldDB" id="F5YIU3"/>
<evidence type="ECO:0000256" key="3">
    <source>
        <dbReference type="ARBA" id="ARBA00022475"/>
    </source>
</evidence>
<dbReference type="STRING" id="545694.TREPR_3532"/>